<dbReference type="Proteomes" id="UP000184488">
    <property type="component" value="Unassembled WGS sequence"/>
</dbReference>
<keyword evidence="1" id="KW-0472">Membrane</keyword>
<accession>A0A1M6HGM5</accession>
<evidence type="ECO:0000256" key="1">
    <source>
        <dbReference type="SAM" id="Phobius"/>
    </source>
</evidence>
<sequence>MKRIQEKYGLLIIGIIIGIVYAVLTRIVFGDKATLASITYLFVIPTILGIIPLMFVDKDKLRAYKTFIFVPWLTLGCFFTTLYLFGIEDFLCVVILAAPFFILATIGSLIYVLFQINQEKKNNKLFSILIIPFLLGPIENMVKSPSKIYEVKSEVEINATPKKIWDNIVEVKTIDPKEYNMGIFNEMGIPRPLNAQVNWKGLGGQRIGNFENGLKFIEAITVYEENKKVSFNITVDNSSVADEIFERHVLNGNYFRFVDATYQLKQTNYGKVKLSLTTKYLLTSKINFYGKFWGDLMLKDFQDRLLAVIENRCENK</sequence>
<dbReference type="EMBL" id="FQZI01000010">
    <property type="protein sequence ID" value="SHJ21380.1"/>
    <property type="molecule type" value="Genomic_DNA"/>
</dbReference>
<reference evidence="3" key="1">
    <citation type="submission" date="2016-11" db="EMBL/GenBank/DDBJ databases">
        <authorList>
            <person name="Varghese N."/>
            <person name="Submissions S."/>
        </authorList>
    </citation>
    <scope>NUCLEOTIDE SEQUENCE [LARGE SCALE GENOMIC DNA]</scope>
    <source>
        <strain evidence="3">DSM 18829</strain>
    </source>
</reference>
<keyword evidence="3" id="KW-1185">Reference proteome</keyword>
<protein>
    <recommendedName>
        <fullName evidence="4">Polyketide cyclase / dehydrase and lipid transport</fullName>
    </recommendedName>
</protein>
<evidence type="ECO:0000313" key="2">
    <source>
        <dbReference type="EMBL" id="SHJ21380.1"/>
    </source>
</evidence>
<dbReference type="STRING" id="415425.SAMN05444363_0005"/>
<keyword evidence="1" id="KW-0812">Transmembrane</keyword>
<evidence type="ECO:0008006" key="4">
    <source>
        <dbReference type="Google" id="ProtNLM"/>
    </source>
</evidence>
<keyword evidence="1" id="KW-1133">Transmembrane helix</keyword>
<feature type="transmembrane region" description="Helical" evidence="1">
    <location>
        <begin position="67"/>
        <end position="87"/>
    </location>
</feature>
<dbReference type="OrthoDB" id="118637at2"/>
<feature type="transmembrane region" description="Helical" evidence="1">
    <location>
        <begin position="93"/>
        <end position="113"/>
    </location>
</feature>
<organism evidence="2 3">
    <name type="scientific">Flavobacterium terrae</name>
    <dbReference type="NCBI Taxonomy" id="415425"/>
    <lineage>
        <taxon>Bacteria</taxon>
        <taxon>Pseudomonadati</taxon>
        <taxon>Bacteroidota</taxon>
        <taxon>Flavobacteriia</taxon>
        <taxon>Flavobacteriales</taxon>
        <taxon>Flavobacteriaceae</taxon>
        <taxon>Flavobacterium</taxon>
    </lineage>
</organism>
<dbReference type="SUPFAM" id="SSF55961">
    <property type="entry name" value="Bet v1-like"/>
    <property type="match status" value="1"/>
</dbReference>
<dbReference type="AlphaFoldDB" id="A0A1M6HGM5"/>
<proteinExistence type="predicted"/>
<feature type="transmembrane region" description="Helical" evidence="1">
    <location>
        <begin position="35"/>
        <end position="55"/>
    </location>
</feature>
<feature type="transmembrane region" description="Helical" evidence="1">
    <location>
        <begin position="9"/>
        <end position="29"/>
    </location>
</feature>
<name>A0A1M6HGM5_9FLAO</name>
<evidence type="ECO:0000313" key="3">
    <source>
        <dbReference type="Proteomes" id="UP000184488"/>
    </source>
</evidence>
<gene>
    <name evidence="2" type="ORF">SAMN05444363_0005</name>
</gene>
<dbReference type="RefSeq" id="WP_073312297.1">
    <property type="nucleotide sequence ID" value="NZ_FQZI01000010.1"/>
</dbReference>